<comment type="cofactor">
    <cofactor evidence="2">
        <name>Mg(2+)</name>
        <dbReference type="ChEBI" id="CHEBI:18420"/>
    </cofactor>
</comment>
<evidence type="ECO:0000256" key="8">
    <source>
        <dbReference type="PROSITE-ProRule" id="PRU00409"/>
    </source>
</evidence>
<reference evidence="10 11" key="1">
    <citation type="submission" date="2020-04" db="EMBL/GenBank/DDBJ databases">
        <title>MicrobeNet Type strains.</title>
        <authorList>
            <person name="Nicholson A.C."/>
        </authorList>
    </citation>
    <scope>NUCLEOTIDE SEQUENCE [LARGE SCALE GENOMIC DNA]</scope>
    <source>
        <strain evidence="10 11">CCUG 61472</strain>
    </source>
</reference>
<dbReference type="GO" id="GO:0006164">
    <property type="term" value="P:purine nucleotide biosynthetic process"/>
    <property type="evidence" value="ECO:0007669"/>
    <property type="project" value="UniProtKB-KW"/>
</dbReference>
<protein>
    <submittedName>
        <fullName evidence="10">ATP-grasp domain-containing protein</fullName>
    </submittedName>
</protein>
<keyword evidence="5 8" id="KW-0067">ATP-binding</keyword>
<dbReference type="GO" id="GO:0046872">
    <property type="term" value="F:metal ion binding"/>
    <property type="evidence" value="ECO:0007669"/>
    <property type="project" value="InterPro"/>
</dbReference>
<dbReference type="SUPFAM" id="SSF52440">
    <property type="entry name" value="PreATP-grasp domain"/>
    <property type="match status" value="1"/>
</dbReference>
<dbReference type="Pfam" id="PF02222">
    <property type="entry name" value="ATP-grasp"/>
    <property type="match status" value="1"/>
</dbReference>
<dbReference type="Proteomes" id="UP000549765">
    <property type="component" value="Unassembled WGS sequence"/>
</dbReference>
<dbReference type="PANTHER" id="PTHR11609">
    <property type="entry name" value="PURINE BIOSYNTHESIS PROTEIN 6/7, PUR6/7"/>
    <property type="match status" value="1"/>
</dbReference>
<proteinExistence type="predicted"/>
<keyword evidence="11" id="KW-1185">Reference proteome</keyword>
<dbReference type="Pfam" id="PF22660">
    <property type="entry name" value="RS_preATP-grasp-like"/>
    <property type="match status" value="1"/>
</dbReference>
<dbReference type="InterPro" id="IPR054350">
    <property type="entry name" value="PurT/PurK_preATP-grasp"/>
</dbReference>
<dbReference type="Gene3D" id="3.30.1490.20">
    <property type="entry name" value="ATP-grasp fold, A domain"/>
    <property type="match status" value="1"/>
</dbReference>
<evidence type="ECO:0000313" key="11">
    <source>
        <dbReference type="Proteomes" id="UP000549765"/>
    </source>
</evidence>
<dbReference type="EMBL" id="JAAXPN010000010">
    <property type="protein sequence ID" value="NKZ24805.1"/>
    <property type="molecule type" value="Genomic_DNA"/>
</dbReference>
<evidence type="ECO:0000256" key="6">
    <source>
        <dbReference type="ARBA" id="ARBA00023211"/>
    </source>
</evidence>
<comment type="caution">
    <text evidence="10">The sequence shown here is derived from an EMBL/GenBank/DDBJ whole genome shotgun (WGS) entry which is preliminary data.</text>
</comment>
<dbReference type="RefSeq" id="WP_168722600.1">
    <property type="nucleotide sequence ID" value="NZ_JAAXPN010000010.1"/>
</dbReference>
<name>A0A7X6N6B8_9LACO</name>
<sequence length="378" mass="42106">MATQFYPGQTLGIIGEGINGPILAQTARRMGFRVAAYSSDVEAEVLHVADLRFVGANDNWEELRSFAESCDFVTYESQNISTQTLEYIKQYADLPQGINTLEISMDRLMERTLFEDLNINCLPYMTVVDLTDVVNAAASLGYPVVLKSIPKVTGIEKEVIVENEASIGKVAEMIDTGTFIIESWLSNVREYSVVAARALDGKISTYPIIENFYTGGKLIKTVTPVKLPDEIEFEMYRITERIGENINYRGLFQLDFYVTATGNLIVKRLVATLSQASAIFDQVTNVSVYEQHIRAIAGLPLSVVTAAWPAVLVPFSDIDDTKLRTQWLIKDNWHFSFYHNAGQLLHDVSGHFVATGTDVQSLLDQIDATKFISNDDTA</sequence>
<keyword evidence="4" id="KW-0658">Purine biosynthesis</keyword>
<dbReference type="GO" id="GO:0005829">
    <property type="term" value="C:cytosol"/>
    <property type="evidence" value="ECO:0007669"/>
    <property type="project" value="TreeGrafter"/>
</dbReference>
<gene>
    <name evidence="10" type="ORF">HF964_08375</name>
</gene>
<dbReference type="Gene3D" id="3.30.470.20">
    <property type="entry name" value="ATP-grasp fold, B domain"/>
    <property type="match status" value="1"/>
</dbReference>
<organism evidence="10 11">
    <name type="scientific">Periweissella fabalis</name>
    <dbReference type="NCBI Taxonomy" id="1070421"/>
    <lineage>
        <taxon>Bacteria</taxon>
        <taxon>Bacillati</taxon>
        <taxon>Bacillota</taxon>
        <taxon>Bacilli</taxon>
        <taxon>Lactobacillales</taxon>
        <taxon>Lactobacillaceae</taxon>
        <taxon>Periweissella</taxon>
    </lineage>
</organism>
<evidence type="ECO:0000256" key="2">
    <source>
        <dbReference type="ARBA" id="ARBA00001946"/>
    </source>
</evidence>
<dbReference type="AlphaFoldDB" id="A0A7X6N6B8"/>
<dbReference type="GO" id="GO:0005524">
    <property type="term" value="F:ATP binding"/>
    <property type="evidence" value="ECO:0007669"/>
    <property type="project" value="UniProtKB-UniRule"/>
</dbReference>
<evidence type="ECO:0000256" key="5">
    <source>
        <dbReference type="ARBA" id="ARBA00022840"/>
    </source>
</evidence>
<dbReference type="PROSITE" id="PS50975">
    <property type="entry name" value="ATP_GRASP"/>
    <property type="match status" value="1"/>
</dbReference>
<dbReference type="SUPFAM" id="SSF56059">
    <property type="entry name" value="Glutathione synthetase ATP-binding domain-like"/>
    <property type="match status" value="1"/>
</dbReference>
<keyword evidence="3 8" id="KW-0547">Nucleotide-binding</keyword>
<evidence type="ECO:0000256" key="4">
    <source>
        <dbReference type="ARBA" id="ARBA00022755"/>
    </source>
</evidence>
<evidence type="ECO:0000256" key="7">
    <source>
        <dbReference type="ARBA" id="ARBA00025704"/>
    </source>
</evidence>
<dbReference type="InterPro" id="IPR003135">
    <property type="entry name" value="ATP-grasp_carboxylate-amine"/>
</dbReference>
<dbReference type="InterPro" id="IPR013815">
    <property type="entry name" value="ATP_grasp_subdomain_1"/>
</dbReference>
<evidence type="ECO:0000256" key="1">
    <source>
        <dbReference type="ARBA" id="ARBA00001936"/>
    </source>
</evidence>
<dbReference type="InterPro" id="IPR011761">
    <property type="entry name" value="ATP-grasp"/>
</dbReference>
<evidence type="ECO:0000259" key="9">
    <source>
        <dbReference type="PROSITE" id="PS50975"/>
    </source>
</evidence>
<evidence type="ECO:0000313" key="10">
    <source>
        <dbReference type="EMBL" id="NKZ24805.1"/>
    </source>
</evidence>
<evidence type="ECO:0000256" key="3">
    <source>
        <dbReference type="ARBA" id="ARBA00022741"/>
    </source>
</evidence>
<accession>A0A7X6N6B8</accession>
<dbReference type="Gene3D" id="3.40.50.20">
    <property type="match status" value="1"/>
</dbReference>
<dbReference type="InterPro" id="IPR016185">
    <property type="entry name" value="PreATP-grasp_dom_sf"/>
</dbReference>
<comment type="cofactor">
    <cofactor evidence="1">
        <name>Mn(2+)</name>
        <dbReference type="ChEBI" id="CHEBI:29035"/>
    </cofactor>
</comment>
<keyword evidence="6" id="KW-0464">Manganese</keyword>
<dbReference type="PANTHER" id="PTHR11609:SF5">
    <property type="entry name" value="PHOSPHORIBOSYLAMINOIMIDAZOLE CARBOXYLASE"/>
    <property type="match status" value="1"/>
</dbReference>
<comment type="pathway">
    <text evidence="7">Purine metabolism.</text>
</comment>
<feature type="domain" description="ATP-grasp" evidence="9">
    <location>
        <begin position="111"/>
        <end position="297"/>
    </location>
</feature>